<dbReference type="Proteomes" id="UP000027222">
    <property type="component" value="Unassembled WGS sequence"/>
</dbReference>
<feature type="domain" description="MYND-type" evidence="5">
    <location>
        <begin position="27"/>
        <end position="68"/>
    </location>
</feature>
<dbReference type="PROSITE" id="PS50865">
    <property type="entry name" value="ZF_MYND_2"/>
    <property type="match status" value="1"/>
</dbReference>
<dbReference type="Pfam" id="PF01753">
    <property type="entry name" value="zf-MYND"/>
    <property type="match status" value="1"/>
</dbReference>
<reference evidence="7" key="1">
    <citation type="journal article" date="2014" name="Proc. Natl. Acad. Sci. U.S.A.">
        <title>Extensive sampling of basidiomycete genomes demonstrates inadequacy of the white-rot/brown-rot paradigm for wood decay fungi.</title>
        <authorList>
            <person name="Riley R."/>
            <person name="Salamov A.A."/>
            <person name="Brown D.W."/>
            <person name="Nagy L.G."/>
            <person name="Floudas D."/>
            <person name="Held B.W."/>
            <person name="Levasseur A."/>
            <person name="Lombard V."/>
            <person name="Morin E."/>
            <person name="Otillar R."/>
            <person name="Lindquist E.A."/>
            <person name="Sun H."/>
            <person name="LaButti K.M."/>
            <person name="Schmutz J."/>
            <person name="Jabbour D."/>
            <person name="Luo H."/>
            <person name="Baker S.E."/>
            <person name="Pisabarro A.G."/>
            <person name="Walton J.D."/>
            <person name="Blanchette R.A."/>
            <person name="Henrissat B."/>
            <person name="Martin F."/>
            <person name="Cullen D."/>
            <person name="Hibbett D.S."/>
            <person name="Grigoriev I.V."/>
        </authorList>
    </citation>
    <scope>NUCLEOTIDE SEQUENCE [LARGE SCALE GENOMIC DNA]</scope>
    <source>
        <strain evidence="7">CBS 339.88</strain>
    </source>
</reference>
<dbReference type="HOGENOM" id="CLU_082783_0_0_1"/>
<keyword evidence="7" id="KW-1185">Reference proteome</keyword>
<organism evidence="6 7">
    <name type="scientific">Galerina marginata (strain CBS 339.88)</name>
    <dbReference type="NCBI Taxonomy" id="685588"/>
    <lineage>
        <taxon>Eukaryota</taxon>
        <taxon>Fungi</taxon>
        <taxon>Dikarya</taxon>
        <taxon>Basidiomycota</taxon>
        <taxon>Agaricomycotina</taxon>
        <taxon>Agaricomycetes</taxon>
        <taxon>Agaricomycetidae</taxon>
        <taxon>Agaricales</taxon>
        <taxon>Agaricineae</taxon>
        <taxon>Strophariaceae</taxon>
        <taxon>Galerina</taxon>
    </lineage>
</organism>
<dbReference type="SUPFAM" id="SSF144232">
    <property type="entry name" value="HIT/MYND zinc finger-like"/>
    <property type="match status" value="1"/>
</dbReference>
<dbReference type="EMBL" id="KL142376">
    <property type="protein sequence ID" value="KDR77743.1"/>
    <property type="molecule type" value="Genomic_DNA"/>
</dbReference>
<name>A0A067TFI1_GALM3</name>
<proteinExistence type="predicted"/>
<evidence type="ECO:0000256" key="3">
    <source>
        <dbReference type="ARBA" id="ARBA00022833"/>
    </source>
</evidence>
<dbReference type="OrthoDB" id="341421at2759"/>
<dbReference type="Gene3D" id="6.10.140.2220">
    <property type="match status" value="1"/>
</dbReference>
<dbReference type="GO" id="GO:0000981">
    <property type="term" value="F:DNA-binding transcription factor activity, RNA polymerase II-specific"/>
    <property type="evidence" value="ECO:0007669"/>
    <property type="project" value="TreeGrafter"/>
</dbReference>
<dbReference type="PANTHER" id="PTHR10237:SF14">
    <property type="entry name" value="MYND-TYPE DOMAIN-CONTAINING PROTEIN"/>
    <property type="match status" value="1"/>
</dbReference>
<keyword evidence="2 4" id="KW-0863">Zinc-finger</keyword>
<dbReference type="GO" id="GO:0008270">
    <property type="term" value="F:zinc ion binding"/>
    <property type="evidence" value="ECO:0007669"/>
    <property type="project" value="UniProtKB-KW"/>
</dbReference>
<protein>
    <recommendedName>
        <fullName evidence="5">MYND-type domain-containing protein</fullName>
    </recommendedName>
</protein>
<gene>
    <name evidence="6" type="ORF">GALMADRAFT_245853</name>
</gene>
<evidence type="ECO:0000256" key="2">
    <source>
        <dbReference type="ARBA" id="ARBA00022771"/>
    </source>
</evidence>
<keyword evidence="1" id="KW-0479">Metal-binding</keyword>
<evidence type="ECO:0000313" key="7">
    <source>
        <dbReference type="Proteomes" id="UP000027222"/>
    </source>
</evidence>
<evidence type="ECO:0000256" key="4">
    <source>
        <dbReference type="PROSITE-ProRule" id="PRU00134"/>
    </source>
</evidence>
<keyword evidence="3" id="KW-0862">Zinc</keyword>
<evidence type="ECO:0000259" key="5">
    <source>
        <dbReference type="PROSITE" id="PS50865"/>
    </source>
</evidence>
<dbReference type="PROSITE" id="PS01360">
    <property type="entry name" value="ZF_MYND_1"/>
    <property type="match status" value="1"/>
</dbReference>
<dbReference type="InterPro" id="IPR002893">
    <property type="entry name" value="Znf_MYND"/>
</dbReference>
<sequence>MELPIDPNISTLQGEADSTPPLVGTICYVCHRTGEEGREFQRCARCKSVSYCSRECQKKDWPAHKPLCSVVDVQRNFMLKWVPRLDADPKFSECLQMDLVESFFNSFSENPRKMWIILVNFGIYPVSHEDFKALDSKDIPMSTLLDKPIVGQLMIFNFEDVSDQTGLPHLNIIRDTWQRVRDNLDRSKYQDCIAIAVVYAYLGAKVCVVVRDMHPMVHIEESDRQAMKRRLFPKRRIDQWLREMRDSKGRPIYCLMGERDKKSSDHFNG</sequence>
<dbReference type="PANTHER" id="PTHR10237">
    <property type="entry name" value="DEFORMED EPIDERMAL AUTOREGULATORY FACTOR 1 HOMOLOG SUPPRESSIN"/>
    <property type="match status" value="1"/>
</dbReference>
<dbReference type="AlphaFoldDB" id="A0A067TFI1"/>
<evidence type="ECO:0000313" key="6">
    <source>
        <dbReference type="EMBL" id="KDR77743.1"/>
    </source>
</evidence>
<evidence type="ECO:0000256" key="1">
    <source>
        <dbReference type="ARBA" id="ARBA00022723"/>
    </source>
</evidence>
<dbReference type="InterPro" id="IPR024119">
    <property type="entry name" value="TF_DEAF-1"/>
</dbReference>
<dbReference type="GO" id="GO:0005634">
    <property type="term" value="C:nucleus"/>
    <property type="evidence" value="ECO:0007669"/>
    <property type="project" value="TreeGrafter"/>
</dbReference>
<accession>A0A067TFI1</accession>